<feature type="region of interest" description="Disordered" evidence="2">
    <location>
        <begin position="586"/>
        <end position="605"/>
    </location>
</feature>
<feature type="region of interest" description="Disordered" evidence="2">
    <location>
        <begin position="384"/>
        <end position="442"/>
    </location>
</feature>
<dbReference type="Proteomes" id="UP000887578">
    <property type="component" value="Unplaced"/>
</dbReference>
<dbReference type="Pfam" id="PF09612">
    <property type="entry name" value="HtrL_YibB"/>
    <property type="match status" value="1"/>
</dbReference>
<evidence type="ECO:0000313" key="5">
    <source>
        <dbReference type="WBParaSite" id="PDA_v2.g8829.t1"/>
    </source>
</evidence>
<feature type="compositionally biased region" description="Low complexity" evidence="2">
    <location>
        <begin position="386"/>
        <end position="402"/>
    </location>
</feature>
<feature type="compositionally biased region" description="Pro residues" evidence="2">
    <location>
        <begin position="355"/>
        <end position="368"/>
    </location>
</feature>
<feature type="region of interest" description="Disordered" evidence="2">
    <location>
        <begin position="459"/>
        <end position="577"/>
    </location>
</feature>
<evidence type="ECO:0000256" key="1">
    <source>
        <dbReference type="SAM" id="Coils"/>
    </source>
</evidence>
<evidence type="ECO:0000313" key="4">
    <source>
        <dbReference type="Proteomes" id="UP000887578"/>
    </source>
</evidence>
<feature type="compositionally biased region" description="Basic and acidic residues" evidence="2">
    <location>
        <begin position="512"/>
        <end position="537"/>
    </location>
</feature>
<keyword evidence="3" id="KW-1133">Transmembrane helix</keyword>
<proteinExistence type="predicted"/>
<dbReference type="AlphaFoldDB" id="A0A914QXK3"/>
<name>A0A914QXK3_9BILA</name>
<keyword evidence="3" id="KW-0472">Membrane</keyword>
<dbReference type="WBParaSite" id="PDA_v2.g8829.t1">
    <property type="protein sequence ID" value="PDA_v2.g8829.t1"/>
    <property type="gene ID" value="PDA_v2.g8829"/>
</dbReference>
<feature type="compositionally biased region" description="Low complexity" evidence="2">
    <location>
        <begin position="64"/>
        <end position="73"/>
    </location>
</feature>
<feature type="compositionally biased region" description="Low complexity" evidence="2">
    <location>
        <begin position="539"/>
        <end position="550"/>
    </location>
</feature>
<feature type="region of interest" description="Disordered" evidence="2">
    <location>
        <begin position="329"/>
        <end position="372"/>
    </location>
</feature>
<feature type="coiled-coil region" evidence="1">
    <location>
        <begin position="256"/>
        <end position="305"/>
    </location>
</feature>
<dbReference type="InterPro" id="IPR011735">
    <property type="entry name" value="WlaTC/HtrL_glycosyltransf"/>
</dbReference>
<feature type="region of interest" description="Disordered" evidence="2">
    <location>
        <begin position="55"/>
        <end position="112"/>
    </location>
</feature>
<feature type="region of interest" description="Disordered" evidence="2">
    <location>
        <begin position="220"/>
        <end position="252"/>
    </location>
</feature>
<feature type="compositionally biased region" description="Polar residues" evidence="2">
    <location>
        <begin position="74"/>
        <end position="90"/>
    </location>
</feature>
<keyword evidence="1" id="KW-0175">Coiled coil</keyword>
<dbReference type="CDD" id="cd22249">
    <property type="entry name" value="UDM1_RNF168_RNF169-like"/>
    <property type="match status" value="1"/>
</dbReference>
<feature type="compositionally biased region" description="Pro residues" evidence="2">
    <location>
        <begin position="239"/>
        <end position="249"/>
    </location>
</feature>
<feature type="compositionally biased region" description="Basic residues" evidence="2">
    <location>
        <begin position="224"/>
        <end position="235"/>
    </location>
</feature>
<feature type="transmembrane region" description="Helical" evidence="3">
    <location>
        <begin position="12"/>
        <end position="30"/>
    </location>
</feature>
<feature type="compositionally biased region" description="Basic residues" evidence="2">
    <location>
        <begin position="476"/>
        <end position="498"/>
    </location>
</feature>
<feature type="region of interest" description="Disordered" evidence="2">
    <location>
        <begin position="168"/>
        <end position="201"/>
    </location>
</feature>
<reference evidence="5" key="1">
    <citation type="submission" date="2022-11" db="UniProtKB">
        <authorList>
            <consortium name="WormBaseParasite"/>
        </authorList>
    </citation>
    <scope>IDENTIFICATION</scope>
</reference>
<keyword evidence="4" id="KW-1185">Reference proteome</keyword>
<sequence>MAAEKCCRARYCVPLSIIIIAVHFALWWYVIYPRLISSTDDPLLKKSEKPAEFGPGYSDTAYLNSEDSSNSENYDGTASRESTTTNSYKSTSDEYGEIQSSSVENLRQETRPRDIPRHHRYRHRNHNHRHLYVVRRKKPLNFGYQTSTTTASSPYYTDSRRILENVNTRTQKPYQQQQQQYPWGSRTLPPPSYPTSRVSPSTTVNPTMLLTNFVAHVTATTTTRQHHKHRHHQHQHLPSTPPPTPPPITPQFRHHHHFEKERNEELQRQREIVEREKERREQERMKQLTEERAKIRLTEEQERRAQAIYESQQRVLKERKEEAIRKKVMEEESRRRQEHERKLKQWNFDIDEPEPVAPPRRLPPPQPIVPAVHENNQWHHPRLEGQQRQQQQNNAIDQRSQQKSAEVADPWAHLRQIEEQRSTSYTIPPATRSPGSISNEFDPFSITSHRIEEANGVWRGNVDPQNLHPNAISHERHPHQQQHHHKSGERHHPHRQHPHQQQQGPQPPQRPSEADTRRKMIEEEKQRQQEYEKRMQEWNRQNQARQQQQQSTPLPSQVPLKENALPPQPPQHHHHTLQGSILPHQVHGHHKNEHGKIQSPQPDEISNEIAPLSPPISREKRDTAPVIVTALLDIGRGDWFTFTRPYDLYLNYLLDLLKLQNRFIIYGDRQVIEFLEQNKEIIDFDRIQFVELSLDDLPYSRYRNEIKEIMDEEQKEWKKGWEKATKTHPEAINPDYNILVNSKPYLLYNATQITKFESEYFIWIDAGYSHGEKNIIPTILWNPILPPGRITVIKITPDQDKVTKFLCH</sequence>
<protein>
    <submittedName>
        <fullName evidence="5">Uncharacterized protein</fullName>
    </submittedName>
</protein>
<evidence type="ECO:0000256" key="3">
    <source>
        <dbReference type="SAM" id="Phobius"/>
    </source>
</evidence>
<evidence type="ECO:0000256" key="2">
    <source>
        <dbReference type="SAM" id="MobiDB-lite"/>
    </source>
</evidence>
<feature type="compositionally biased region" description="Basic and acidic residues" evidence="2">
    <location>
        <begin position="329"/>
        <end position="343"/>
    </location>
</feature>
<keyword evidence="3" id="KW-0812">Transmembrane</keyword>
<organism evidence="4 5">
    <name type="scientific">Panagrolaimus davidi</name>
    <dbReference type="NCBI Taxonomy" id="227884"/>
    <lineage>
        <taxon>Eukaryota</taxon>
        <taxon>Metazoa</taxon>
        <taxon>Ecdysozoa</taxon>
        <taxon>Nematoda</taxon>
        <taxon>Chromadorea</taxon>
        <taxon>Rhabditida</taxon>
        <taxon>Tylenchina</taxon>
        <taxon>Panagrolaimomorpha</taxon>
        <taxon>Panagrolaimoidea</taxon>
        <taxon>Panagrolaimidae</taxon>
        <taxon>Panagrolaimus</taxon>
    </lineage>
</organism>
<accession>A0A914QXK3</accession>